<dbReference type="Proteomes" id="UP001058974">
    <property type="component" value="Chromosome 7"/>
</dbReference>
<dbReference type="EMBL" id="JAMSHJ010000007">
    <property type="protein sequence ID" value="KAI5384916.1"/>
    <property type="molecule type" value="Genomic_DNA"/>
</dbReference>
<accession>A0A9D4VLH1</accession>
<keyword evidence="4" id="KW-1185">Reference proteome</keyword>
<sequence length="488" mass="56832">MGLRLWELFRTGSTCFYPYYTPLGWFLTRLHARDSQQTLLFLVDLIKSCQYQWNLGVDKTRDCGQRNTKKYNFRCPYLKELRKLSSFVLDPLDLEQHHGKLLSVLSTDVVEVLLSVLVQFYDPLYWCFTFPEYHLMPMLEEYSHLLGIPVSDKVPFNGLEEIPRSHVIAEALHLRKSKIDAHLVKKGGIIGLTFEFLIGRYIIFAQASSMDDFEAILIYLIYGLVLFPNIEIFVNLNAIRIFLIGNLVLTILGDMYFSWHLRNSKDSELGSLDIIDICGEFSYVPLVGTQEGINYNPTLARSQLGFPLRDKPNNTQLEGLFYQEGKDPQLLKSRMVKKRDLELKMSYASERPMFVVVAESSTLPKQDIEELEDTLAKMKRERERERERDLWEERFHALNRKDEELQLESKDKDALIKILENCALKRQREPKGLVAYSIPQPSGAWKKIVDHLVLEKAQMKTSFESEIRRIRRKYAPIARSYDAVARDP</sequence>
<evidence type="ECO:0000259" key="2">
    <source>
        <dbReference type="Pfam" id="PF24924"/>
    </source>
</evidence>
<keyword evidence="1" id="KW-0472">Membrane</keyword>
<dbReference type="Pfam" id="PF24924">
    <property type="entry name" value="DUF7745"/>
    <property type="match status" value="2"/>
</dbReference>
<evidence type="ECO:0000256" key="1">
    <source>
        <dbReference type="SAM" id="Phobius"/>
    </source>
</evidence>
<feature type="domain" description="DUF7745" evidence="2">
    <location>
        <begin position="269"/>
        <end position="337"/>
    </location>
</feature>
<evidence type="ECO:0000313" key="3">
    <source>
        <dbReference type="EMBL" id="KAI5384916.1"/>
    </source>
</evidence>
<keyword evidence="1" id="KW-0812">Transmembrane</keyword>
<protein>
    <recommendedName>
        <fullName evidence="2">DUF7745 domain-containing protein</fullName>
    </recommendedName>
</protein>
<feature type="transmembrane region" description="Helical" evidence="1">
    <location>
        <begin position="241"/>
        <end position="259"/>
    </location>
</feature>
<feature type="transmembrane region" description="Helical" evidence="1">
    <location>
        <begin position="183"/>
        <end position="204"/>
    </location>
</feature>
<feature type="domain" description="DUF7745" evidence="2">
    <location>
        <begin position="81"/>
        <end position="267"/>
    </location>
</feature>
<organism evidence="3 4">
    <name type="scientific">Pisum sativum</name>
    <name type="common">Garden pea</name>
    <name type="synonym">Lathyrus oleraceus</name>
    <dbReference type="NCBI Taxonomy" id="3888"/>
    <lineage>
        <taxon>Eukaryota</taxon>
        <taxon>Viridiplantae</taxon>
        <taxon>Streptophyta</taxon>
        <taxon>Embryophyta</taxon>
        <taxon>Tracheophyta</taxon>
        <taxon>Spermatophyta</taxon>
        <taxon>Magnoliopsida</taxon>
        <taxon>eudicotyledons</taxon>
        <taxon>Gunneridae</taxon>
        <taxon>Pentapetalae</taxon>
        <taxon>rosids</taxon>
        <taxon>fabids</taxon>
        <taxon>Fabales</taxon>
        <taxon>Fabaceae</taxon>
        <taxon>Papilionoideae</taxon>
        <taxon>50 kb inversion clade</taxon>
        <taxon>NPAAA clade</taxon>
        <taxon>Hologalegina</taxon>
        <taxon>IRL clade</taxon>
        <taxon>Fabeae</taxon>
        <taxon>Lathyrus</taxon>
    </lineage>
</organism>
<proteinExistence type="predicted"/>
<evidence type="ECO:0000313" key="4">
    <source>
        <dbReference type="Proteomes" id="UP001058974"/>
    </source>
</evidence>
<feature type="transmembrane region" description="Helical" evidence="1">
    <location>
        <begin position="216"/>
        <end position="234"/>
    </location>
</feature>
<dbReference type="PANTHER" id="PTHR48154">
    <property type="entry name" value="PROTEIN, PUTATIVE-RELATED"/>
    <property type="match status" value="1"/>
</dbReference>
<dbReference type="Gramene" id="Psat07G0177700-T1">
    <property type="protein sequence ID" value="KAI5384916.1"/>
    <property type="gene ID" value="KIW84_071777"/>
</dbReference>
<comment type="caution">
    <text evidence="3">The sequence shown here is derived from an EMBL/GenBank/DDBJ whole genome shotgun (WGS) entry which is preliminary data.</text>
</comment>
<keyword evidence="1" id="KW-1133">Transmembrane helix</keyword>
<reference evidence="3 4" key="1">
    <citation type="journal article" date="2022" name="Nat. Genet.">
        <title>Improved pea reference genome and pan-genome highlight genomic features and evolutionary characteristics.</title>
        <authorList>
            <person name="Yang T."/>
            <person name="Liu R."/>
            <person name="Luo Y."/>
            <person name="Hu S."/>
            <person name="Wang D."/>
            <person name="Wang C."/>
            <person name="Pandey M.K."/>
            <person name="Ge S."/>
            <person name="Xu Q."/>
            <person name="Li N."/>
            <person name="Li G."/>
            <person name="Huang Y."/>
            <person name="Saxena R.K."/>
            <person name="Ji Y."/>
            <person name="Li M."/>
            <person name="Yan X."/>
            <person name="He Y."/>
            <person name="Liu Y."/>
            <person name="Wang X."/>
            <person name="Xiang C."/>
            <person name="Varshney R.K."/>
            <person name="Ding H."/>
            <person name="Gao S."/>
            <person name="Zong X."/>
        </authorList>
    </citation>
    <scope>NUCLEOTIDE SEQUENCE [LARGE SCALE GENOMIC DNA]</scope>
    <source>
        <strain evidence="3 4">cv. Zhongwan 6</strain>
    </source>
</reference>
<name>A0A9D4VLH1_PEA</name>
<dbReference type="PANTHER" id="PTHR48154:SF1">
    <property type="entry name" value="PROTEIN, PUTATIVE-RELATED"/>
    <property type="match status" value="1"/>
</dbReference>
<dbReference type="InterPro" id="IPR056647">
    <property type="entry name" value="DUF7745"/>
</dbReference>
<gene>
    <name evidence="3" type="ORF">KIW84_071777</name>
</gene>
<dbReference type="AlphaFoldDB" id="A0A9D4VLH1"/>